<evidence type="ECO:0000313" key="5">
    <source>
        <dbReference type="EMBL" id="KWV52533.1"/>
    </source>
</evidence>
<organism evidence="4 6">
    <name type="scientific">Rhizobium altiplani</name>
    <dbReference type="NCBI Taxonomy" id="1864509"/>
    <lineage>
        <taxon>Bacteria</taxon>
        <taxon>Pseudomonadati</taxon>
        <taxon>Pseudomonadota</taxon>
        <taxon>Alphaproteobacteria</taxon>
        <taxon>Hyphomicrobiales</taxon>
        <taxon>Rhizobiaceae</taxon>
        <taxon>Rhizobium/Agrobacterium group</taxon>
        <taxon>Rhizobium</taxon>
    </lineage>
</organism>
<dbReference type="Pfam" id="PF02371">
    <property type="entry name" value="Transposase_20"/>
    <property type="match status" value="1"/>
</dbReference>
<proteinExistence type="predicted"/>
<dbReference type="Pfam" id="PF01548">
    <property type="entry name" value="DEDD_Tnp_IS110"/>
    <property type="match status" value="1"/>
</dbReference>
<dbReference type="OrthoDB" id="5289737at2"/>
<keyword evidence="6" id="KW-1185">Reference proteome</keyword>
<dbReference type="Proteomes" id="UP000068164">
    <property type="component" value="Unassembled WGS sequence"/>
</dbReference>
<protein>
    <submittedName>
        <fullName evidence="4">Transposase</fullName>
    </submittedName>
</protein>
<name>A0A109JIT8_9HYPH</name>
<comment type="caution">
    <text evidence="4">The sequence shown here is derived from an EMBL/GenBank/DDBJ whole genome shotgun (WGS) entry which is preliminary data.</text>
</comment>
<feature type="domain" description="Transposase IS116/IS110/IS902 C-terminal" evidence="2">
    <location>
        <begin position="213"/>
        <end position="292"/>
    </location>
</feature>
<dbReference type="NCBIfam" id="NF033542">
    <property type="entry name" value="transpos_IS110"/>
    <property type="match status" value="1"/>
</dbReference>
<dbReference type="PANTHER" id="PTHR33055:SF3">
    <property type="entry name" value="PUTATIVE TRANSPOSASE FOR IS117-RELATED"/>
    <property type="match status" value="1"/>
</dbReference>
<dbReference type="InterPro" id="IPR002525">
    <property type="entry name" value="Transp_IS110-like_N"/>
</dbReference>
<gene>
    <name evidence="5" type="ORF">AS026_04895</name>
    <name evidence="4" type="ORF">AS026_10420</name>
    <name evidence="3" type="ORF">AS026_22625</name>
</gene>
<dbReference type="PANTHER" id="PTHR33055">
    <property type="entry name" value="TRANSPOSASE FOR INSERTION SEQUENCE ELEMENT IS1111A"/>
    <property type="match status" value="1"/>
</dbReference>
<dbReference type="GO" id="GO:0003677">
    <property type="term" value="F:DNA binding"/>
    <property type="evidence" value="ECO:0007669"/>
    <property type="project" value="InterPro"/>
</dbReference>
<dbReference type="EMBL" id="LNCD01000089">
    <property type="protein sequence ID" value="KWV49629.1"/>
    <property type="molecule type" value="Genomic_DNA"/>
</dbReference>
<dbReference type="InterPro" id="IPR047650">
    <property type="entry name" value="Transpos_IS110"/>
</dbReference>
<sequence length="344" mass="37576">MTLITTIGLDTAKQVFQLHGVDNEGTTILRRQLRRSEVLKFFRKIPSCVVGLEACGGAHYWAREIKALGHEVRLIPPAYVKPYVKRGKNDAADAEAICEAVGRPSMRFVPLKTVGQQATAMLLKARDLLVRQRTQTINALRGHLTELGITTSRGVGKVDDLAAIVRDEDDARLPPLARIALLPLTHQIEAYTSEIVKLEKHMIRESRQDATLSRLTSIPGVGPITASSIAAFVPDPKAFKSGRHFAAWIGLTPKSNSTGGKTRLGRISKMGNPVLRSLLVVGASAVIQHARRGAKVSAWLTELLRRRPYKVAAIALANKMARIVWALLVRGGQFHSTANETMAA</sequence>
<dbReference type="AlphaFoldDB" id="A0A109JIT8"/>
<evidence type="ECO:0000313" key="3">
    <source>
        <dbReference type="EMBL" id="KWV41964.1"/>
    </source>
</evidence>
<evidence type="ECO:0000313" key="6">
    <source>
        <dbReference type="Proteomes" id="UP000068164"/>
    </source>
</evidence>
<feature type="domain" description="Transposase IS110-like N-terminal" evidence="1">
    <location>
        <begin position="7"/>
        <end position="147"/>
    </location>
</feature>
<evidence type="ECO:0000259" key="2">
    <source>
        <dbReference type="Pfam" id="PF02371"/>
    </source>
</evidence>
<evidence type="ECO:0000313" key="4">
    <source>
        <dbReference type="EMBL" id="KWV49629.1"/>
    </source>
</evidence>
<reference evidence="4 6" key="1">
    <citation type="submission" date="2015-11" db="EMBL/GenBank/DDBJ databases">
        <title>Draft Genome Sequence of the Strain BR 10423 (Rhizobium sp.) isolated from nodules of Mimosa pudica.</title>
        <authorList>
            <person name="Barauna A.C."/>
            <person name="Zilli J.E."/>
            <person name="Simoes-Araujo J.L."/>
            <person name="Reis V.M."/>
            <person name="James E.K."/>
            <person name="Reis F.B.Jr."/>
            <person name="Rouws L.F."/>
            <person name="Passos S.R."/>
            <person name="Gois S.R."/>
        </authorList>
    </citation>
    <scope>NUCLEOTIDE SEQUENCE [LARGE SCALE GENOMIC DNA]</scope>
    <source>
        <strain evidence="4 6">BR10423</strain>
    </source>
</reference>
<evidence type="ECO:0000259" key="1">
    <source>
        <dbReference type="Pfam" id="PF01548"/>
    </source>
</evidence>
<accession>A0A109JIT8</accession>
<dbReference type="InterPro" id="IPR003346">
    <property type="entry name" value="Transposase_20"/>
</dbReference>
<dbReference type="EMBL" id="LNCD01000071">
    <property type="protein sequence ID" value="KWV52533.1"/>
    <property type="molecule type" value="Genomic_DNA"/>
</dbReference>
<dbReference type="GO" id="GO:0006313">
    <property type="term" value="P:DNA transposition"/>
    <property type="evidence" value="ECO:0007669"/>
    <property type="project" value="InterPro"/>
</dbReference>
<dbReference type="RefSeq" id="WP_062370584.1">
    <property type="nucleotide sequence ID" value="NZ_LNCD01000071.1"/>
</dbReference>
<dbReference type="EMBL" id="LNCD01000138">
    <property type="protein sequence ID" value="KWV41964.1"/>
    <property type="molecule type" value="Genomic_DNA"/>
</dbReference>
<dbReference type="GO" id="GO:0004803">
    <property type="term" value="F:transposase activity"/>
    <property type="evidence" value="ECO:0007669"/>
    <property type="project" value="InterPro"/>
</dbReference>